<evidence type="ECO:0008006" key="3">
    <source>
        <dbReference type="Google" id="ProtNLM"/>
    </source>
</evidence>
<gene>
    <name evidence="1" type="ORF">KC222_16585</name>
</gene>
<dbReference type="RefSeq" id="WP_216376582.1">
    <property type="nucleotide sequence ID" value="NZ_JAGRYT010000003.1"/>
</dbReference>
<dbReference type="EMBL" id="JAGRYU010000030">
    <property type="protein sequence ID" value="MBU4683625.1"/>
    <property type="molecule type" value="Genomic_DNA"/>
</dbReference>
<sequence length="221" mass="23434">MKNVSVTNCSGMAQNIAIFLSDGSNSGVYSLVWQSSSVNNESMCTFSWDENAFGLGWGNTTRPIDTGVLFTSGQAPASVAPNVAGGNNALPVQYNQAGFYSGLPYFDGQTDTNLEIITDKSFTVDDAATMNVALYMNGSPGLVMRGMPNTHYQYDTSQISYYLTVTNLKSGFTLPDTNLQSARSAAIPASVSASTPKKIAFGPQGTSASYTLTNTLVFEAN</sequence>
<proteinExistence type="predicted"/>
<reference evidence="2" key="1">
    <citation type="submission" date="2023-07" db="EMBL/GenBank/DDBJ databases">
        <title>Cedecea davisae an AmpC producer and its therapeutic implications.</title>
        <authorList>
            <person name="Notter J."/>
        </authorList>
    </citation>
    <scope>NUCLEOTIDE SEQUENCE [LARGE SCALE GENOMIC DNA]</scope>
    <source>
        <strain evidence="2">1</strain>
    </source>
</reference>
<comment type="caution">
    <text evidence="1">The sequence shown here is derived from an EMBL/GenBank/DDBJ whole genome shotgun (WGS) entry which is preliminary data.</text>
</comment>
<keyword evidence="2" id="KW-1185">Reference proteome</keyword>
<organism evidence="1 2">
    <name type="scientific">Cedecea davisae</name>
    <dbReference type="NCBI Taxonomy" id="158484"/>
    <lineage>
        <taxon>Bacteria</taxon>
        <taxon>Pseudomonadati</taxon>
        <taxon>Pseudomonadota</taxon>
        <taxon>Gammaproteobacteria</taxon>
        <taxon>Enterobacterales</taxon>
        <taxon>Enterobacteriaceae</taxon>
        <taxon>Cedecea</taxon>
    </lineage>
</organism>
<dbReference type="Proteomes" id="UP000686327">
    <property type="component" value="Unassembled WGS sequence"/>
</dbReference>
<accession>A0ABS6DLQ0</accession>
<evidence type="ECO:0000313" key="1">
    <source>
        <dbReference type="EMBL" id="MBU4683625.1"/>
    </source>
</evidence>
<protein>
    <recommendedName>
        <fullName evidence="3">Fimbrial protein</fullName>
    </recommendedName>
</protein>
<name>A0ABS6DLQ0_9ENTR</name>
<evidence type="ECO:0000313" key="2">
    <source>
        <dbReference type="Proteomes" id="UP000686327"/>
    </source>
</evidence>